<dbReference type="AlphaFoldDB" id="A0A3E0J5F1"/>
<name>A0A3E0J5F1_9BACI</name>
<dbReference type="PANTHER" id="PTHR43591">
    <property type="entry name" value="METHYLTRANSFERASE"/>
    <property type="match status" value="1"/>
</dbReference>
<accession>A0A3E0J5F1</accession>
<dbReference type="Proteomes" id="UP000256305">
    <property type="component" value="Unassembled WGS sequence"/>
</dbReference>
<dbReference type="GO" id="GO:0032259">
    <property type="term" value="P:methylation"/>
    <property type="evidence" value="ECO:0007669"/>
    <property type="project" value="UniProtKB-KW"/>
</dbReference>
<gene>
    <name evidence="2" type="ORF">DYE48_14985</name>
</gene>
<dbReference type="PANTHER" id="PTHR43591:SF109">
    <property type="entry name" value="METHYLTRANSFERASE TYPE 11 DOMAIN-CONTAINING PROTEIN"/>
    <property type="match status" value="1"/>
</dbReference>
<feature type="domain" description="Methyltransferase type 11" evidence="1">
    <location>
        <begin position="41"/>
        <end position="139"/>
    </location>
</feature>
<dbReference type="InterPro" id="IPR029063">
    <property type="entry name" value="SAM-dependent_MTases_sf"/>
</dbReference>
<keyword evidence="2" id="KW-0808">Transferase</keyword>
<protein>
    <submittedName>
        <fullName evidence="2">Methyltransferase domain-containing protein</fullName>
    </submittedName>
</protein>
<dbReference type="EMBL" id="QUAE01000014">
    <property type="protein sequence ID" value="REJ07944.1"/>
    <property type="molecule type" value="Genomic_DNA"/>
</dbReference>
<dbReference type="SUPFAM" id="SSF53335">
    <property type="entry name" value="S-adenosyl-L-methionine-dependent methyltransferases"/>
    <property type="match status" value="1"/>
</dbReference>
<evidence type="ECO:0000313" key="2">
    <source>
        <dbReference type="EMBL" id="REJ07944.1"/>
    </source>
</evidence>
<organism evidence="2 3">
    <name type="scientific">Halobacillus trueperi</name>
    <dbReference type="NCBI Taxonomy" id="156205"/>
    <lineage>
        <taxon>Bacteria</taxon>
        <taxon>Bacillati</taxon>
        <taxon>Bacillota</taxon>
        <taxon>Bacilli</taxon>
        <taxon>Bacillales</taxon>
        <taxon>Bacillaceae</taxon>
        <taxon>Halobacillus</taxon>
    </lineage>
</organism>
<dbReference type="Pfam" id="PF08241">
    <property type="entry name" value="Methyltransf_11"/>
    <property type="match status" value="1"/>
</dbReference>
<evidence type="ECO:0000313" key="3">
    <source>
        <dbReference type="Proteomes" id="UP000256305"/>
    </source>
</evidence>
<comment type="caution">
    <text evidence="2">The sequence shown here is derived from an EMBL/GenBank/DDBJ whole genome shotgun (WGS) entry which is preliminary data.</text>
</comment>
<dbReference type="Gene3D" id="3.40.50.150">
    <property type="entry name" value="Vaccinia Virus protein VP39"/>
    <property type="match status" value="1"/>
</dbReference>
<evidence type="ECO:0000259" key="1">
    <source>
        <dbReference type="Pfam" id="PF08241"/>
    </source>
</evidence>
<dbReference type="RefSeq" id="WP_115824332.1">
    <property type="nucleotide sequence ID" value="NZ_QUAE01000014.1"/>
</dbReference>
<dbReference type="InterPro" id="IPR013216">
    <property type="entry name" value="Methyltransf_11"/>
</dbReference>
<sequence>MITSDECILYKEFVDKYQSYLYPLMGANISKYYNPMNEVILDMGTGPGYLSIQLANRTGARIHAVDINPAMHSIAKDEADKAGLAENISFDINDVHNLSYDDNYADLIVSYSCLHHWEDVAQGLRECYRVLKPKGKIVILDTLPVDKSHLKNMKRNIKEDEYFRFVQEAFDESYTFEEIEQFLEQAEITEYTLEPFKFTPEDFIEAMDELEDQESLWVGDQDKEETPSVTWILTITK</sequence>
<keyword evidence="2" id="KW-0489">Methyltransferase</keyword>
<dbReference type="CDD" id="cd02440">
    <property type="entry name" value="AdoMet_MTases"/>
    <property type="match status" value="1"/>
</dbReference>
<proteinExistence type="predicted"/>
<dbReference type="GO" id="GO:0008757">
    <property type="term" value="F:S-adenosylmethionine-dependent methyltransferase activity"/>
    <property type="evidence" value="ECO:0007669"/>
    <property type="project" value="InterPro"/>
</dbReference>
<keyword evidence="3" id="KW-1185">Reference proteome</keyword>
<reference evidence="2 3" key="1">
    <citation type="submission" date="2018-08" db="EMBL/GenBank/DDBJ databases">
        <title>Genome sequence of Halobacillus trueperi KCTC 3686.</title>
        <authorList>
            <person name="Cho K.H."/>
            <person name="Kwak M.-J."/>
            <person name="Kim B.-Y."/>
            <person name="Chun J."/>
        </authorList>
    </citation>
    <scope>NUCLEOTIDE SEQUENCE [LARGE SCALE GENOMIC DNA]</scope>
    <source>
        <strain evidence="2 3">KCTC 3686</strain>
    </source>
</reference>